<proteinExistence type="predicted"/>
<sequence length="134" mass="14553">MQAHPAYKHHVIPVINAQSPNMSVPFDRFHLSFLPSVADYGSVTTALVLDGRVFFVLNGDHHKQMHDCAVRGGLQACVDYFIEHIGEVNGMSEHLSVVGLRADPFELTQTALDVIGLVNLGALRGAVATATDQF</sequence>
<keyword evidence="5" id="KW-1185">Reference proteome</keyword>
<dbReference type="EMBL" id="CP065937">
    <property type="protein sequence ID" value="QQA60828.1"/>
    <property type="molecule type" value="Genomic_DNA"/>
</dbReference>
<protein>
    <submittedName>
        <fullName evidence="4">Uncharacterized protein</fullName>
    </submittedName>
</protein>
<dbReference type="EMBL" id="JAYGOJ010000212">
    <property type="protein sequence ID" value="MEA9438462.1"/>
    <property type="molecule type" value="Genomic_DNA"/>
</dbReference>
<dbReference type="EMBL" id="CP065937">
    <property type="protein sequence ID" value="QQA60604.1"/>
    <property type="molecule type" value="Genomic_DNA"/>
</dbReference>
<evidence type="ECO:0000313" key="4">
    <source>
        <dbReference type="EMBL" id="QQA60828.1"/>
    </source>
</evidence>
<organism evidence="4">
    <name type="scientific">Aeromonas caviae</name>
    <name type="common">Aeromonas punctata</name>
    <dbReference type="NCBI Taxonomy" id="648"/>
    <lineage>
        <taxon>Bacteria</taxon>
        <taxon>Pseudomonadati</taxon>
        <taxon>Pseudomonadota</taxon>
        <taxon>Gammaproteobacteria</taxon>
        <taxon>Aeromonadales</taxon>
        <taxon>Aeromonadaceae</taxon>
        <taxon>Aeromonas</taxon>
    </lineage>
</organism>
<gene>
    <name evidence="3" type="ORF">JC965_21525</name>
    <name evidence="4" type="ORF">JC965_23585</name>
    <name evidence="1" type="ORF">SJS77_16500</name>
    <name evidence="2" type="ORF">VCX44_22320</name>
</gene>
<dbReference type="Proteomes" id="UP001277183">
    <property type="component" value="Unassembled WGS sequence"/>
</dbReference>
<evidence type="ECO:0000313" key="3">
    <source>
        <dbReference type="EMBL" id="QQA60604.1"/>
    </source>
</evidence>
<evidence type="ECO:0000313" key="2">
    <source>
        <dbReference type="EMBL" id="MEA9438462.1"/>
    </source>
</evidence>
<dbReference type="Proteomes" id="UP001304847">
    <property type="component" value="Unassembled WGS sequence"/>
</dbReference>
<name>A0A6I4WTA4_AERCA</name>
<evidence type="ECO:0000313" key="5">
    <source>
        <dbReference type="Proteomes" id="UP001304847"/>
    </source>
</evidence>
<reference evidence="1" key="2">
    <citation type="submission" date="2023-11" db="EMBL/GenBank/DDBJ databases">
        <title>WGS of Aeromonas in Northern Israel.</title>
        <authorList>
            <person name="Hershko Y."/>
        </authorList>
    </citation>
    <scope>NUCLEOTIDE SEQUENCE</scope>
    <source>
        <strain evidence="1">77416</strain>
    </source>
</reference>
<dbReference type="EMBL" id="JAWZVU010000109">
    <property type="protein sequence ID" value="MDX7722045.1"/>
    <property type="molecule type" value="Genomic_DNA"/>
</dbReference>
<accession>A0A6I4WTA4</accession>
<reference evidence="4" key="1">
    <citation type="submission" date="2020-12" db="EMBL/GenBank/DDBJ databases">
        <title>GES Beta-lactamases isolated from hospital effluents in Brazil.</title>
        <authorList>
            <person name="Conte D."/>
            <person name="Mesa D."/>
            <person name="Palmeiro J.K."/>
            <person name="Dalla-Costa L.M."/>
        </authorList>
    </citation>
    <scope>NUCLEOTIDE SEQUENCE [LARGE SCALE GENOMIC DNA]</scope>
    <source>
        <strain evidence="4">Aero21</strain>
    </source>
</reference>
<dbReference type="AlphaFoldDB" id="A0A6I4WTA4"/>
<evidence type="ECO:0000313" key="1">
    <source>
        <dbReference type="EMBL" id="MDX7722045.1"/>
    </source>
</evidence>
<reference evidence="2 5" key="3">
    <citation type="submission" date="2023-12" db="EMBL/GenBank/DDBJ databases">
        <title>Characterization of antibiotic resistance in Aeromonas spp. in hospital effluent.</title>
        <authorList>
            <person name="Negoseki B.R.S."/>
            <person name="Krul D."/>
            <person name="Siqueira A.C."/>
            <person name="Almeida M."/>
            <person name="Mesa D."/>
            <person name="Conte D."/>
            <person name="Dalla-Costa L.M."/>
        </authorList>
    </citation>
    <scope>NUCLEOTIDE SEQUENCE [LARGE SCALE GENOMIC DNA]</scope>
    <source>
        <strain evidence="2 5">36v</strain>
    </source>
</reference>
<dbReference type="RefSeq" id="WP_101618134.1">
    <property type="nucleotide sequence ID" value="NZ_JAOCIE010000022.1"/>
</dbReference>